<dbReference type="PANTHER" id="PTHR43390">
    <property type="entry name" value="SIGNAL PEPTIDASE I"/>
    <property type="match status" value="1"/>
</dbReference>
<dbReference type="PANTHER" id="PTHR43390:SF1">
    <property type="entry name" value="CHLOROPLAST PROCESSING PEPTIDASE"/>
    <property type="match status" value="1"/>
</dbReference>
<comment type="subcellular location">
    <subcellularLocation>
        <location evidence="8">Membrane</location>
        <topology evidence="8">Single-pass type II membrane protein</topology>
    </subcellularLocation>
</comment>
<evidence type="ECO:0000256" key="4">
    <source>
        <dbReference type="ARBA" id="ARBA00019232"/>
    </source>
</evidence>
<keyword evidence="7" id="KW-1133">Transmembrane helix</keyword>
<dbReference type="EC" id="3.4.21.89" evidence="3 7"/>
<dbReference type="SUPFAM" id="SSF51306">
    <property type="entry name" value="LexA/Signal peptidase"/>
    <property type="match status" value="1"/>
</dbReference>
<dbReference type="CDD" id="cd06530">
    <property type="entry name" value="S26_SPase_I"/>
    <property type="match status" value="1"/>
</dbReference>
<comment type="similarity">
    <text evidence="2 8">Belongs to the peptidase S26 family.</text>
</comment>
<dbReference type="PROSITE" id="PS00761">
    <property type="entry name" value="SPASE_I_3"/>
    <property type="match status" value="1"/>
</dbReference>
<dbReference type="Proteomes" id="UP000463961">
    <property type="component" value="Chromosome"/>
</dbReference>
<dbReference type="InterPro" id="IPR000223">
    <property type="entry name" value="Pept_S26A_signal_pept_1"/>
</dbReference>
<proteinExistence type="inferred from homology"/>
<dbReference type="GO" id="GO:0006465">
    <property type="term" value="P:signal peptide processing"/>
    <property type="evidence" value="ECO:0007669"/>
    <property type="project" value="InterPro"/>
</dbReference>
<evidence type="ECO:0000256" key="7">
    <source>
        <dbReference type="RuleBase" id="RU003993"/>
    </source>
</evidence>
<dbReference type="InterPro" id="IPR019758">
    <property type="entry name" value="Pept_S26A_signal_pept_1_CS"/>
</dbReference>
<dbReference type="PRINTS" id="PR00727">
    <property type="entry name" value="LEADERPTASE"/>
</dbReference>
<feature type="transmembrane region" description="Helical" evidence="7">
    <location>
        <begin position="6"/>
        <end position="25"/>
    </location>
</feature>
<dbReference type="InterPro" id="IPR019757">
    <property type="entry name" value="Pept_S26A_signal_pept_1_Lys-AS"/>
</dbReference>
<evidence type="ECO:0000256" key="2">
    <source>
        <dbReference type="ARBA" id="ARBA00009370"/>
    </source>
</evidence>
<feature type="transmembrane region" description="Helical" evidence="7">
    <location>
        <begin position="37"/>
        <end position="59"/>
    </location>
</feature>
<evidence type="ECO:0000256" key="8">
    <source>
        <dbReference type="RuleBase" id="RU362042"/>
    </source>
</evidence>
<sequence length="262" mass="29654">MNFALILFLITLATGILWLIDVLYARKLRAPGSKNPIWVEWGASLFPVILAVFALRSFVVEPFKIPSGSMIPTLQVGDYILVNKFTYGLRLPIIGTEIVGGNAVERGDVVVFRYPPEPNVDYIKRVIGLPGDTVSYQNKQLSINGVPVPRKAEPDYLHPDRMYYSKQYQETLNGVTYDTLNDSDAPAFVPDVARFPYRDQCRYDSNGFVCKVPADHYFVMGDNRDNSKDSRVWGFVPDANIVGKAFFIWFHWGDLGRIGSFR</sequence>
<evidence type="ECO:0000256" key="3">
    <source>
        <dbReference type="ARBA" id="ARBA00013208"/>
    </source>
</evidence>
<protein>
    <recommendedName>
        <fullName evidence="4 7">Signal peptidase I</fullName>
        <ecNumber evidence="3 7">3.4.21.89</ecNumber>
    </recommendedName>
</protein>
<dbReference type="InterPro" id="IPR019533">
    <property type="entry name" value="Peptidase_S26"/>
</dbReference>
<keyword evidence="7" id="KW-0812">Transmembrane</keyword>
<evidence type="ECO:0000313" key="9">
    <source>
        <dbReference type="EMBL" id="BBU69444.1"/>
    </source>
</evidence>
<reference evidence="10" key="1">
    <citation type="submission" date="2020-01" db="EMBL/GenBank/DDBJ databases">
        <title>Phosphoaccumulans saitamaens gen. nov., sp. nov., a polyphosphate accumulating bacterium isolated from surface river water.</title>
        <authorList>
            <person name="Watanabe K."/>
            <person name="Suda W."/>
        </authorList>
    </citation>
    <scope>NUCLEOTIDE SEQUENCE [LARGE SCALE GENOMIC DNA]</scope>
    <source>
        <strain evidence="10">ICHIAU1</strain>
    </source>
</reference>
<dbReference type="AlphaFoldDB" id="A0A679I4K2"/>
<keyword evidence="6 7" id="KW-0378">Hydrolase</keyword>
<keyword evidence="10" id="KW-1185">Reference proteome</keyword>
<evidence type="ECO:0000313" key="10">
    <source>
        <dbReference type="Proteomes" id="UP000463961"/>
    </source>
</evidence>
<name>A0A679I4K2_9RHOO</name>
<keyword evidence="7" id="KW-0472">Membrane</keyword>
<dbReference type="Pfam" id="PF10502">
    <property type="entry name" value="Peptidase_S26"/>
    <property type="match status" value="1"/>
</dbReference>
<dbReference type="Gene3D" id="2.10.109.10">
    <property type="entry name" value="Umud Fragment, subunit A"/>
    <property type="match status" value="1"/>
</dbReference>
<evidence type="ECO:0000256" key="5">
    <source>
        <dbReference type="ARBA" id="ARBA00022670"/>
    </source>
</evidence>
<comment type="catalytic activity">
    <reaction evidence="1 7">
        <text>Cleavage of hydrophobic, N-terminal signal or leader sequences from secreted and periplasmic proteins.</text>
        <dbReference type="EC" id="3.4.21.89"/>
    </reaction>
</comment>
<evidence type="ECO:0000256" key="6">
    <source>
        <dbReference type="ARBA" id="ARBA00022801"/>
    </source>
</evidence>
<dbReference type="OrthoDB" id="9815782at2"/>
<dbReference type="PROSITE" id="PS00760">
    <property type="entry name" value="SPASE_I_2"/>
    <property type="match status" value="1"/>
</dbReference>
<dbReference type="InterPro" id="IPR019756">
    <property type="entry name" value="Pept_S26A_signal_pept_1_Ser-AS"/>
</dbReference>
<comment type="caution">
    <text evidence="8">Lacks conserved residue(s) required for the propagation of feature annotation.</text>
</comment>
<dbReference type="GO" id="GO:0009003">
    <property type="term" value="F:signal peptidase activity"/>
    <property type="evidence" value="ECO:0007669"/>
    <property type="project" value="UniProtKB-EC"/>
</dbReference>
<dbReference type="PROSITE" id="PS00501">
    <property type="entry name" value="SPASE_I_1"/>
    <property type="match status" value="1"/>
</dbReference>
<dbReference type="GO" id="GO:0004252">
    <property type="term" value="F:serine-type endopeptidase activity"/>
    <property type="evidence" value="ECO:0007669"/>
    <property type="project" value="InterPro"/>
</dbReference>
<dbReference type="GO" id="GO:0016020">
    <property type="term" value="C:membrane"/>
    <property type="evidence" value="ECO:0007669"/>
    <property type="project" value="UniProtKB-SubCell"/>
</dbReference>
<keyword evidence="5 7" id="KW-0645">Protease</keyword>
<dbReference type="EMBL" id="AP022345">
    <property type="protein sequence ID" value="BBU69444.1"/>
    <property type="molecule type" value="Genomic_DNA"/>
</dbReference>
<dbReference type="NCBIfam" id="TIGR02227">
    <property type="entry name" value="sigpep_I_bact"/>
    <property type="match status" value="1"/>
</dbReference>
<dbReference type="RefSeq" id="WP_162049847.1">
    <property type="nucleotide sequence ID" value="NZ_AP019011.1"/>
</dbReference>
<gene>
    <name evidence="9" type="primary">lepB</name>
    <name evidence="9" type="ORF">ICHIAU1_17270</name>
</gene>
<organism evidence="9 10">
    <name type="scientific">Fluviibacter phosphoraccumulans</name>
    <dbReference type="NCBI Taxonomy" id="1751046"/>
    <lineage>
        <taxon>Bacteria</taxon>
        <taxon>Pseudomonadati</taxon>
        <taxon>Pseudomonadota</taxon>
        <taxon>Betaproteobacteria</taxon>
        <taxon>Rhodocyclales</taxon>
        <taxon>Fluviibacteraceae</taxon>
        <taxon>Fluviibacter</taxon>
    </lineage>
</organism>
<accession>A0A679I4K2</accession>
<evidence type="ECO:0000256" key="1">
    <source>
        <dbReference type="ARBA" id="ARBA00000677"/>
    </source>
</evidence>
<dbReference type="InterPro" id="IPR036286">
    <property type="entry name" value="LexA/Signal_pep-like_sf"/>
</dbReference>